<dbReference type="SUPFAM" id="SSF55729">
    <property type="entry name" value="Acyl-CoA N-acyltransferases (Nat)"/>
    <property type="match status" value="1"/>
</dbReference>
<dbReference type="InterPro" id="IPR016181">
    <property type="entry name" value="Acyl_CoA_acyltransferase"/>
</dbReference>
<evidence type="ECO:0000313" key="5">
    <source>
        <dbReference type="Proteomes" id="UP001429564"/>
    </source>
</evidence>
<dbReference type="Gene3D" id="3.40.630.30">
    <property type="match status" value="1"/>
</dbReference>
<accession>A0ABX0W716</accession>
<dbReference type="CDD" id="cd04301">
    <property type="entry name" value="NAT_SF"/>
    <property type="match status" value="1"/>
</dbReference>
<dbReference type="PANTHER" id="PTHR43877">
    <property type="entry name" value="AMINOALKYLPHOSPHONATE N-ACETYLTRANSFERASE-RELATED-RELATED"/>
    <property type="match status" value="1"/>
</dbReference>
<dbReference type="EMBL" id="QHLQ01000008">
    <property type="protein sequence ID" value="NIZ61379.1"/>
    <property type="molecule type" value="Genomic_DNA"/>
</dbReference>
<keyword evidence="1" id="KW-0808">Transferase</keyword>
<proteinExistence type="predicted"/>
<dbReference type="InterPro" id="IPR050832">
    <property type="entry name" value="Bact_Acetyltransf"/>
</dbReference>
<dbReference type="PANTHER" id="PTHR43877:SF2">
    <property type="entry name" value="AMINOALKYLPHOSPHONATE N-ACETYLTRANSFERASE-RELATED"/>
    <property type="match status" value="1"/>
</dbReference>
<evidence type="ECO:0000313" key="4">
    <source>
        <dbReference type="EMBL" id="NIZ61379.1"/>
    </source>
</evidence>
<keyword evidence="2" id="KW-0012">Acyltransferase</keyword>
<sequence>MPKPNLTKAEPTLGLRPIEGEYALSRVLPKHGVPDWANGPGLVSVTQGEDEISILCLGNRVPEQVEHSAGWTAVQVSNLFEVDEPGVVLAATRPVSEAGLGIFVVSTFLRDYILVRQDNLRLAKLAWLQAGHRVHLQKLTLRCADPDDCDQIADFHVRLWRQTYEGMAPEAAIQALGFDRRQPQWRTKLSGERSHALTILAEDDQGRIQGLCDLAKSENAEFPDAMELTNLYIDPAVRARGLGRHLLQLAQQWAQASGASELILAVVVQNESALSFYRACGGEPVAKSLDKGPLWRSENVIMRWPSGL</sequence>
<dbReference type="RefSeq" id="WP_167683964.1">
    <property type="nucleotide sequence ID" value="NZ_QHLQ01000008.1"/>
</dbReference>
<reference evidence="4 5" key="1">
    <citation type="submission" date="2018-05" db="EMBL/GenBank/DDBJ databases">
        <authorList>
            <person name="Zhang Y.-J."/>
        </authorList>
    </citation>
    <scope>NUCLEOTIDE SEQUENCE [LARGE SCALE GENOMIC DNA]</scope>
    <source>
        <strain evidence="4 5">CY04</strain>
    </source>
</reference>
<dbReference type="Gene3D" id="3.30.2130.10">
    <property type="entry name" value="VC0802-like"/>
    <property type="match status" value="1"/>
</dbReference>
<dbReference type="Proteomes" id="UP001429564">
    <property type="component" value="Unassembled WGS sequence"/>
</dbReference>
<keyword evidence="5" id="KW-1185">Reference proteome</keyword>
<organism evidence="4 5">
    <name type="scientific">Parasedimentitalea denitrificans</name>
    <dbReference type="NCBI Taxonomy" id="2211118"/>
    <lineage>
        <taxon>Bacteria</taxon>
        <taxon>Pseudomonadati</taxon>
        <taxon>Pseudomonadota</taxon>
        <taxon>Alphaproteobacteria</taxon>
        <taxon>Rhodobacterales</taxon>
        <taxon>Paracoccaceae</taxon>
        <taxon>Parasedimentitalea</taxon>
    </lineage>
</organism>
<evidence type="ECO:0000259" key="3">
    <source>
        <dbReference type="PROSITE" id="PS51186"/>
    </source>
</evidence>
<dbReference type="InterPro" id="IPR000182">
    <property type="entry name" value="GNAT_dom"/>
</dbReference>
<comment type="caution">
    <text evidence="4">The sequence shown here is derived from an EMBL/GenBank/DDBJ whole genome shotgun (WGS) entry which is preliminary data.</text>
</comment>
<dbReference type="InterPro" id="IPR045865">
    <property type="entry name" value="ACT-like_dom_sf"/>
</dbReference>
<gene>
    <name evidence="4" type="ORF">DL239_10370</name>
</gene>
<feature type="domain" description="N-acetyltransferase" evidence="3">
    <location>
        <begin position="139"/>
        <end position="307"/>
    </location>
</feature>
<dbReference type="SUPFAM" id="SSF55021">
    <property type="entry name" value="ACT-like"/>
    <property type="match status" value="2"/>
</dbReference>
<dbReference type="PROSITE" id="PS51186">
    <property type="entry name" value="GNAT"/>
    <property type="match status" value="1"/>
</dbReference>
<evidence type="ECO:0000256" key="1">
    <source>
        <dbReference type="ARBA" id="ARBA00022679"/>
    </source>
</evidence>
<dbReference type="Pfam" id="PF13840">
    <property type="entry name" value="ACT_7"/>
    <property type="match status" value="1"/>
</dbReference>
<dbReference type="InterPro" id="IPR027795">
    <property type="entry name" value="CASTOR_ACT_dom"/>
</dbReference>
<dbReference type="Pfam" id="PF21631">
    <property type="entry name" value="A9CJY8-like_N"/>
    <property type="match status" value="1"/>
</dbReference>
<evidence type="ECO:0000256" key="2">
    <source>
        <dbReference type="ARBA" id="ARBA00023315"/>
    </source>
</evidence>
<dbReference type="InterPro" id="IPR049447">
    <property type="entry name" value="A9CJY8-like_N"/>
</dbReference>
<name>A0ABX0W716_9RHOB</name>
<protein>
    <recommendedName>
        <fullName evidence="3">N-acetyltransferase domain-containing protein</fullName>
    </recommendedName>
</protein>
<dbReference type="Pfam" id="PF00583">
    <property type="entry name" value="Acetyltransf_1"/>
    <property type="match status" value="1"/>
</dbReference>